<keyword evidence="2" id="KW-0472">Membrane</keyword>
<feature type="chain" id="PRO_5040756858" evidence="3">
    <location>
        <begin position="19"/>
        <end position="221"/>
    </location>
</feature>
<accession>A0A9X6NLD9</accession>
<keyword evidence="5" id="KW-1185">Reference proteome</keyword>
<protein>
    <submittedName>
        <fullName evidence="4">Uncharacterized protein</fullName>
    </submittedName>
</protein>
<gene>
    <name evidence="4" type="ORF">BV898_19388</name>
</gene>
<name>A0A9X6NLD9_HYPEX</name>
<evidence type="ECO:0000256" key="1">
    <source>
        <dbReference type="SAM" id="MobiDB-lite"/>
    </source>
</evidence>
<organism evidence="4 5">
    <name type="scientific">Hypsibius exemplaris</name>
    <name type="common">Freshwater tardigrade</name>
    <dbReference type="NCBI Taxonomy" id="2072580"/>
    <lineage>
        <taxon>Eukaryota</taxon>
        <taxon>Metazoa</taxon>
        <taxon>Ecdysozoa</taxon>
        <taxon>Tardigrada</taxon>
        <taxon>Eutardigrada</taxon>
        <taxon>Parachela</taxon>
        <taxon>Hypsibioidea</taxon>
        <taxon>Hypsibiidae</taxon>
        <taxon>Hypsibius</taxon>
    </lineage>
</organism>
<reference evidence="5" key="1">
    <citation type="submission" date="2017-01" db="EMBL/GenBank/DDBJ databases">
        <title>Comparative genomics of anhydrobiosis in the tardigrade Hypsibius dujardini.</title>
        <authorList>
            <person name="Yoshida Y."/>
            <person name="Koutsovoulos G."/>
            <person name="Laetsch D."/>
            <person name="Stevens L."/>
            <person name="Kumar S."/>
            <person name="Horikawa D."/>
            <person name="Ishino K."/>
            <person name="Komine S."/>
            <person name="Tomita M."/>
            <person name="Blaxter M."/>
            <person name="Arakawa K."/>
        </authorList>
    </citation>
    <scope>NUCLEOTIDE SEQUENCE [LARGE SCALE GENOMIC DNA]</scope>
    <source>
        <strain evidence="5">Z151</strain>
    </source>
</reference>
<evidence type="ECO:0000313" key="4">
    <source>
        <dbReference type="EMBL" id="OWA55003.1"/>
    </source>
</evidence>
<feature type="region of interest" description="Disordered" evidence="1">
    <location>
        <begin position="41"/>
        <end position="80"/>
    </location>
</feature>
<sequence length="221" mass="23541">MQQTVIIIFLIICGVVVGSRLSQPRAHVHRGARVQLRQPHVKFGPSQQESGKRTLAQKRTGAVRSQSRAETRAVAPTGLPKPKSSIMKAFASKFTGKAGVSTFKDLAKSAITMGGGAAVAGGVASAIAAHSTSGEQQSCIECYVIATDNRTDDRESVGDPHYPEEIKASLKNDTVDLIVVIFGTVGGVCGTMVVIVVINVKCCRKQRKDLVFDSESATIRY</sequence>
<keyword evidence="2" id="KW-1133">Transmembrane helix</keyword>
<dbReference type="AlphaFoldDB" id="A0A9X6NLD9"/>
<comment type="caution">
    <text evidence="4">The sequence shown here is derived from an EMBL/GenBank/DDBJ whole genome shotgun (WGS) entry which is preliminary data.</text>
</comment>
<keyword evidence="2" id="KW-0812">Transmembrane</keyword>
<proteinExistence type="predicted"/>
<dbReference type="Proteomes" id="UP000192578">
    <property type="component" value="Unassembled WGS sequence"/>
</dbReference>
<evidence type="ECO:0000313" key="5">
    <source>
        <dbReference type="Proteomes" id="UP000192578"/>
    </source>
</evidence>
<feature type="signal peptide" evidence="3">
    <location>
        <begin position="1"/>
        <end position="18"/>
    </location>
</feature>
<evidence type="ECO:0000256" key="2">
    <source>
        <dbReference type="SAM" id="Phobius"/>
    </source>
</evidence>
<dbReference type="EMBL" id="MTYJ01000504">
    <property type="protein sequence ID" value="OWA55003.1"/>
    <property type="molecule type" value="Genomic_DNA"/>
</dbReference>
<keyword evidence="3" id="KW-0732">Signal</keyword>
<feature type="transmembrane region" description="Helical" evidence="2">
    <location>
        <begin position="177"/>
        <end position="198"/>
    </location>
</feature>
<evidence type="ECO:0000256" key="3">
    <source>
        <dbReference type="SAM" id="SignalP"/>
    </source>
</evidence>